<evidence type="ECO:0000313" key="2">
    <source>
        <dbReference type="Proteomes" id="UP000324222"/>
    </source>
</evidence>
<name>A0A5B7D973_PORTR</name>
<accession>A0A5B7D973</accession>
<organism evidence="1 2">
    <name type="scientific">Portunus trituberculatus</name>
    <name type="common">Swimming crab</name>
    <name type="synonym">Neptunus trituberculatus</name>
    <dbReference type="NCBI Taxonomy" id="210409"/>
    <lineage>
        <taxon>Eukaryota</taxon>
        <taxon>Metazoa</taxon>
        <taxon>Ecdysozoa</taxon>
        <taxon>Arthropoda</taxon>
        <taxon>Crustacea</taxon>
        <taxon>Multicrustacea</taxon>
        <taxon>Malacostraca</taxon>
        <taxon>Eumalacostraca</taxon>
        <taxon>Eucarida</taxon>
        <taxon>Decapoda</taxon>
        <taxon>Pleocyemata</taxon>
        <taxon>Brachyura</taxon>
        <taxon>Eubrachyura</taxon>
        <taxon>Portunoidea</taxon>
        <taxon>Portunidae</taxon>
        <taxon>Portuninae</taxon>
        <taxon>Portunus</taxon>
    </lineage>
</organism>
<keyword evidence="2" id="KW-1185">Reference proteome</keyword>
<dbReference type="Proteomes" id="UP000324222">
    <property type="component" value="Unassembled WGS sequence"/>
</dbReference>
<sequence length="64" mass="7455">MTAVTPRLVYISRQRSDIIDSQDRPKKFPSYILTRYPVNVVPNLARAILQCTQPVIHTDTWITR</sequence>
<comment type="caution">
    <text evidence="1">The sequence shown here is derived from an EMBL/GenBank/DDBJ whole genome shotgun (WGS) entry which is preliminary data.</text>
</comment>
<gene>
    <name evidence="1" type="ORF">E2C01_010638</name>
</gene>
<protein>
    <submittedName>
        <fullName evidence="1">Uncharacterized protein</fullName>
    </submittedName>
</protein>
<reference evidence="1 2" key="1">
    <citation type="submission" date="2019-05" db="EMBL/GenBank/DDBJ databases">
        <title>Another draft genome of Portunus trituberculatus and its Hox gene families provides insights of decapod evolution.</title>
        <authorList>
            <person name="Jeong J.-H."/>
            <person name="Song I."/>
            <person name="Kim S."/>
            <person name="Choi T."/>
            <person name="Kim D."/>
            <person name="Ryu S."/>
            <person name="Kim W."/>
        </authorList>
    </citation>
    <scope>NUCLEOTIDE SEQUENCE [LARGE SCALE GENOMIC DNA]</scope>
    <source>
        <tissue evidence="1">Muscle</tissue>
    </source>
</reference>
<evidence type="ECO:0000313" key="1">
    <source>
        <dbReference type="EMBL" id="MPC17772.1"/>
    </source>
</evidence>
<proteinExistence type="predicted"/>
<dbReference type="EMBL" id="VSRR010000620">
    <property type="protein sequence ID" value="MPC17772.1"/>
    <property type="molecule type" value="Genomic_DNA"/>
</dbReference>
<dbReference type="AlphaFoldDB" id="A0A5B7D973"/>